<comment type="caution">
    <text evidence="1">The sequence shown here is derived from an EMBL/GenBank/DDBJ whole genome shotgun (WGS) entry which is preliminary data.</text>
</comment>
<name>A0ABV3WR69_9HYPH</name>
<dbReference type="InterPro" id="IPR009874">
    <property type="entry name" value="DUF1428"/>
</dbReference>
<dbReference type="SUPFAM" id="SSF54909">
    <property type="entry name" value="Dimeric alpha+beta barrel"/>
    <property type="match status" value="1"/>
</dbReference>
<keyword evidence="2" id="KW-1185">Reference proteome</keyword>
<dbReference type="Pfam" id="PF07237">
    <property type="entry name" value="DUF1428"/>
    <property type="match status" value="1"/>
</dbReference>
<reference evidence="1 2" key="1">
    <citation type="submission" date="2024-01" db="EMBL/GenBank/DDBJ databases">
        <title>New evidence supports the origin of RcGTA from prophage.</title>
        <authorList>
            <person name="Xu Y."/>
            <person name="Liu B."/>
            <person name="Chen F."/>
        </authorList>
    </citation>
    <scope>NUCLEOTIDE SEQUENCE [LARGE SCALE GENOMIC DNA]</scope>
    <source>
        <strain evidence="1 2">CBW1107-2</strain>
    </source>
</reference>
<dbReference type="PIRSF" id="PIRSF007028">
    <property type="entry name" value="UCP007028"/>
    <property type="match status" value="1"/>
</dbReference>
<dbReference type="RefSeq" id="WP_368802355.1">
    <property type="nucleotide sequence ID" value="NZ_JAZHFV010000002.1"/>
</dbReference>
<evidence type="ECO:0000313" key="2">
    <source>
        <dbReference type="Proteomes" id="UP001559025"/>
    </source>
</evidence>
<proteinExistence type="predicted"/>
<organism evidence="1 2">
    <name type="scientific">Neoaquamicrobium sediminum</name>
    <dbReference type="NCBI Taxonomy" id="1849104"/>
    <lineage>
        <taxon>Bacteria</taxon>
        <taxon>Pseudomonadati</taxon>
        <taxon>Pseudomonadota</taxon>
        <taxon>Alphaproteobacteria</taxon>
        <taxon>Hyphomicrobiales</taxon>
        <taxon>Phyllobacteriaceae</taxon>
        <taxon>Neoaquamicrobium</taxon>
    </lineage>
</organism>
<dbReference type="EMBL" id="JAZHFV010000002">
    <property type="protein sequence ID" value="MEX4007147.1"/>
    <property type="molecule type" value="Genomic_DNA"/>
</dbReference>
<protein>
    <submittedName>
        <fullName evidence="1">DUF1428 domain-containing protein</fullName>
    </submittedName>
</protein>
<accession>A0ABV3WR69</accession>
<evidence type="ECO:0000313" key="1">
    <source>
        <dbReference type="EMBL" id="MEX4007147.1"/>
    </source>
</evidence>
<gene>
    <name evidence="1" type="ORF">V1479_07515</name>
</gene>
<dbReference type="Gene3D" id="3.30.70.100">
    <property type="match status" value="1"/>
</dbReference>
<dbReference type="InterPro" id="IPR011008">
    <property type="entry name" value="Dimeric_a/b-barrel"/>
</dbReference>
<sequence length="117" mass="13247">MTYVDGFVLAVPNAEFEEYRKNADLGRTVWMEHGALSYVEAKADDVPDGEVTSFPMAVKQGEGETIVFSYATYKSREHRDEVMKKVMADPRLAASMENMPAYMKRMIYGGFQVFVEA</sequence>
<dbReference type="Proteomes" id="UP001559025">
    <property type="component" value="Unassembled WGS sequence"/>
</dbReference>